<dbReference type="InterPro" id="IPR022041">
    <property type="entry name" value="Methyltransf_FA"/>
</dbReference>
<dbReference type="OrthoDB" id="6114996at2759"/>
<evidence type="ECO:0000259" key="1">
    <source>
        <dbReference type="Pfam" id="PF12248"/>
    </source>
</evidence>
<feature type="domain" description="Farnesoic acid O-methyl transferase" evidence="1">
    <location>
        <begin position="47"/>
        <end position="177"/>
    </location>
</feature>
<dbReference type="AlphaFoldDB" id="A0A8J1XXM9"/>
<protein>
    <recommendedName>
        <fullName evidence="1">Farnesoic acid O-methyl transferase domain-containing protein</fullName>
    </recommendedName>
</protein>
<organism evidence="2 3">
    <name type="scientific">Owenia fusiformis</name>
    <name type="common">Polychaete worm</name>
    <dbReference type="NCBI Taxonomy" id="6347"/>
    <lineage>
        <taxon>Eukaryota</taxon>
        <taxon>Metazoa</taxon>
        <taxon>Spiralia</taxon>
        <taxon>Lophotrochozoa</taxon>
        <taxon>Annelida</taxon>
        <taxon>Polychaeta</taxon>
        <taxon>Sedentaria</taxon>
        <taxon>Canalipalpata</taxon>
        <taxon>Sabellida</taxon>
        <taxon>Oweniida</taxon>
        <taxon>Oweniidae</taxon>
        <taxon>Owenia</taxon>
    </lineage>
</organism>
<feature type="non-terminal residue" evidence="2">
    <location>
        <position position="1"/>
    </location>
</feature>
<gene>
    <name evidence="2" type="ORF">OFUS_LOCUS16068</name>
</gene>
<dbReference type="Proteomes" id="UP000749559">
    <property type="component" value="Unassembled WGS sequence"/>
</dbReference>
<comment type="caution">
    <text evidence="2">The sequence shown here is derived from an EMBL/GenBank/DDBJ whole genome shotgun (WGS) entry which is preliminary data.</text>
</comment>
<sequence>MAGLSTLLWFILILTAVFSIGNAGLKENWIEIITEHPVTDPVWWTIGNLTSVNFQVRTCGSVSIQLEAKGKNKSSTIYKIGIGHMRFGRKIRKGIEIYKPLEGKNPWAKTYGDDFLNCSEFRSFWISWTDGNVKVGTGVNEKEGELVLKKMDVNASRVNAVIFDSVFGGSGEWRVERHPSVAVADITMATVLAVGETNHLIFEVKTCAVLAIYIQDTSGEQSILISLDGESNDNAMEREFALAFSLAKLKKKLLTCKKYEPFWISWSKKMVKIGTGSIVGTDTLMRTDFMGPDNKKFDIEIIVLDHYSGHLKLNATRCPVGFWYHPKFKSCYNFVYATRL</sequence>
<dbReference type="Pfam" id="PF12248">
    <property type="entry name" value="Methyltransf_FA"/>
    <property type="match status" value="1"/>
</dbReference>
<keyword evidence="3" id="KW-1185">Reference proteome</keyword>
<accession>A0A8J1XXM9</accession>
<evidence type="ECO:0000313" key="3">
    <source>
        <dbReference type="Proteomes" id="UP000749559"/>
    </source>
</evidence>
<evidence type="ECO:0000313" key="2">
    <source>
        <dbReference type="EMBL" id="CAH1790914.1"/>
    </source>
</evidence>
<name>A0A8J1XXM9_OWEFU</name>
<dbReference type="EMBL" id="CAIIXF020000008">
    <property type="protein sequence ID" value="CAH1790914.1"/>
    <property type="molecule type" value="Genomic_DNA"/>
</dbReference>
<reference evidence="2" key="1">
    <citation type="submission" date="2022-03" db="EMBL/GenBank/DDBJ databases">
        <authorList>
            <person name="Martin C."/>
        </authorList>
    </citation>
    <scope>NUCLEOTIDE SEQUENCE</scope>
</reference>
<proteinExistence type="predicted"/>